<organism evidence="2 3">
    <name type="scientific">Babesia microti (strain RI)</name>
    <dbReference type="NCBI Taxonomy" id="1133968"/>
    <lineage>
        <taxon>Eukaryota</taxon>
        <taxon>Sar</taxon>
        <taxon>Alveolata</taxon>
        <taxon>Apicomplexa</taxon>
        <taxon>Aconoidasida</taxon>
        <taxon>Piroplasmida</taxon>
        <taxon>Babesiidae</taxon>
        <taxon>Babesia</taxon>
    </lineage>
</organism>
<dbReference type="RefSeq" id="XP_012649025.2">
    <property type="nucleotide sequence ID" value="XM_012793571.2"/>
</dbReference>
<dbReference type="AlphaFoldDB" id="A0A1R4ABQ2"/>
<dbReference type="VEuPathDB" id="PiroplasmaDB:BMR1_03g02075"/>
<evidence type="ECO:0000313" key="3">
    <source>
        <dbReference type="Proteomes" id="UP000002899"/>
    </source>
</evidence>
<keyword evidence="3" id="KW-1185">Reference proteome</keyword>
<dbReference type="Proteomes" id="UP000002899">
    <property type="component" value="Chromosome III"/>
</dbReference>
<evidence type="ECO:0000313" key="2">
    <source>
        <dbReference type="EMBL" id="SJK86418.1"/>
    </source>
</evidence>
<reference evidence="2 3" key="1">
    <citation type="journal article" date="2012" name="Nucleic Acids Res.">
        <title>Sequencing of the smallest Apicomplexan genome from the human pathogen Babesia microti.</title>
        <authorList>
            <person name="Cornillot E."/>
            <person name="Hadj-Kaddour K."/>
            <person name="Dassouli A."/>
            <person name="Noel B."/>
            <person name="Ranwez V."/>
            <person name="Vacherie B."/>
            <person name="Augagneur Y."/>
            <person name="Bres V."/>
            <person name="Duclos A."/>
            <person name="Randazzo S."/>
            <person name="Carcy B."/>
            <person name="Debierre-Grockiego F."/>
            <person name="Delbecq S."/>
            <person name="Moubri-Menage K."/>
            <person name="Shams-Eldin H."/>
            <person name="Usmani-Brown S."/>
            <person name="Bringaud F."/>
            <person name="Wincker P."/>
            <person name="Vivares C.P."/>
            <person name="Schwarz R.T."/>
            <person name="Schetters T.P."/>
            <person name="Krause P.J."/>
            <person name="Gorenflot A."/>
            <person name="Berry V."/>
            <person name="Barbe V."/>
            <person name="Ben Mamoun C."/>
        </authorList>
    </citation>
    <scope>NUCLEOTIDE SEQUENCE [LARGE SCALE GENOMIC DNA]</scope>
    <source>
        <strain evidence="2 3">RI</strain>
    </source>
</reference>
<accession>A0A1R4ABQ2</accession>
<dbReference type="EMBL" id="LN871598">
    <property type="protein sequence ID" value="SJK86418.1"/>
    <property type="molecule type" value="Genomic_DNA"/>
</dbReference>
<evidence type="ECO:0000259" key="1">
    <source>
        <dbReference type="Pfam" id="PF04194"/>
    </source>
</evidence>
<name>A0A1R4ABQ2_BABMR</name>
<dbReference type="GeneID" id="24425056"/>
<dbReference type="Pfam" id="PF04194">
    <property type="entry name" value="PDCD2_C"/>
    <property type="match status" value="1"/>
</dbReference>
<protein>
    <recommendedName>
        <fullName evidence="1">Programmed cell death protein 2 C-terminal domain-containing protein</fullName>
    </recommendedName>
</protein>
<dbReference type="GO" id="GO:0005737">
    <property type="term" value="C:cytoplasm"/>
    <property type="evidence" value="ECO:0007669"/>
    <property type="project" value="InterPro"/>
</dbReference>
<dbReference type="PANTHER" id="PTHR46421:SF1">
    <property type="entry name" value="PROGRAMMED CELL DEATH PROTEIN 2-LIKE"/>
    <property type="match status" value="1"/>
</dbReference>
<dbReference type="KEGG" id="bmic:BMR1_03g02075"/>
<dbReference type="InterPro" id="IPR007320">
    <property type="entry name" value="PDCD2_C"/>
</dbReference>
<dbReference type="InterPro" id="IPR052815">
    <property type="entry name" value="PDCD2-like_regulator"/>
</dbReference>
<reference evidence="2 3" key="2">
    <citation type="journal article" date="2013" name="PLoS ONE">
        <title>Whole genome mapping and re-organization of the nuclear and mitochondrial genomes of Babesia microti isolates.</title>
        <authorList>
            <person name="Cornillot E."/>
            <person name="Dassouli A."/>
            <person name="Garg A."/>
            <person name="Pachikara N."/>
            <person name="Randazzo S."/>
            <person name="Depoix D."/>
            <person name="Carcy B."/>
            <person name="Delbecq S."/>
            <person name="Frutos R."/>
            <person name="Silva J.C."/>
            <person name="Sutton R."/>
            <person name="Krause P.J."/>
            <person name="Mamoun C.B."/>
        </authorList>
    </citation>
    <scope>NUCLEOTIDE SEQUENCE [LARGE SCALE GENOMIC DNA]</scope>
    <source>
        <strain evidence="2 3">RI</strain>
    </source>
</reference>
<feature type="domain" description="Programmed cell death protein 2 C-terminal" evidence="1">
    <location>
        <begin position="173"/>
        <end position="272"/>
    </location>
</feature>
<sequence length="275" mass="31453">MMIGYISKALAYENYLISAKDKVLCQIGCSDRDENVCAWNPHLLNCGICDKELTFLMQIIKNVAETTTLIFYVFFCANFETKCALTVRGWRVLRNSSNVFVGYMKFPKHLPATGITFKKIERGTGNKINSSSKEYLLLCKYNQRNGDDDADEWAADDGDKGWVGEMYERDKYKKFIKLQDEIAKDPKQVIRCTDKPLLIHELPQLPNCPDCSSQLCFAFQLLPTLGYHLSKRYNLTEYQTDVLCNNLLVFSCPNFCTGGGADEIVHEFTVLQMEF</sequence>
<dbReference type="PANTHER" id="PTHR46421">
    <property type="entry name" value="PROGRAMMED CELL DEATH PROTEIN 2-LIKE"/>
    <property type="match status" value="1"/>
</dbReference>
<reference evidence="2 3" key="3">
    <citation type="journal article" date="2016" name="Sci. Rep.">
        <title>Genome-wide diversity and gene expression profiling of Babesia microti isolates identify polymorphic genes that mediate host-pathogen interactions.</title>
        <authorList>
            <person name="Silva J.C."/>
            <person name="Cornillot E."/>
            <person name="McCracken C."/>
            <person name="Usmani-Brown S."/>
            <person name="Dwivedi A."/>
            <person name="Ifeonu O.O."/>
            <person name="Crabtree J."/>
            <person name="Gotia H.T."/>
            <person name="Virji A.Z."/>
            <person name="Reynes C."/>
            <person name="Colinge J."/>
            <person name="Kumar V."/>
            <person name="Lawres L."/>
            <person name="Pazzi J.E."/>
            <person name="Pablo J.V."/>
            <person name="Hung C."/>
            <person name="Brancato J."/>
            <person name="Kumari P."/>
            <person name="Orvis J."/>
            <person name="Tretina K."/>
            <person name="Chibucos M."/>
            <person name="Ott S."/>
            <person name="Sadzewicz L."/>
            <person name="Sengamalay N."/>
            <person name="Shetty A.C."/>
            <person name="Su Q."/>
            <person name="Tallon L."/>
            <person name="Fraser C.M."/>
            <person name="Frutos R."/>
            <person name="Molina D.M."/>
            <person name="Krause P.J."/>
            <person name="Ben Mamoun C."/>
        </authorList>
    </citation>
    <scope>NUCLEOTIDE SEQUENCE [LARGE SCALE GENOMIC DNA]</scope>
    <source>
        <strain evidence="2 3">RI</strain>
    </source>
</reference>
<proteinExistence type="predicted"/>